<evidence type="ECO:0000259" key="3">
    <source>
        <dbReference type="Pfam" id="PF17966"/>
    </source>
</evidence>
<dbReference type="Pfam" id="PF17966">
    <property type="entry name" value="Muc_B2"/>
    <property type="match status" value="1"/>
</dbReference>
<name>A0AAJ2YWX4_WEICO</name>
<evidence type="ECO:0000256" key="2">
    <source>
        <dbReference type="SAM" id="SignalP"/>
    </source>
</evidence>
<dbReference type="InterPro" id="IPR041495">
    <property type="entry name" value="Mub_B2"/>
</dbReference>
<reference evidence="4" key="1">
    <citation type="submission" date="2020-01" db="EMBL/GenBank/DDBJ databases">
        <title>First Reported Case and Whole Genome of Weissella confusa in an Equid.</title>
        <authorList>
            <person name="Little S.V."/>
            <person name="Lawhon S.D."/>
        </authorList>
    </citation>
    <scope>NUCLEOTIDE SEQUENCE</scope>
    <source>
        <strain evidence="4">718955</strain>
    </source>
</reference>
<proteinExistence type="predicted"/>
<organism evidence="4 5">
    <name type="scientific">Weissella confusa</name>
    <name type="common">Lactobacillus confusus</name>
    <dbReference type="NCBI Taxonomy" id="1583"/>
    <lineage>
        <taxon>Bacteria</taxon>
        <taxon>Bacillati</taxon>
        <taxon>Bacillota</taxon>
        <taxon>Bacilli</taxon>
        <taxon>Lactobacillales</taxon>
        <taxon>Lactobacillaceae</taxon>
        <taxon>Weissella</taxon>
    </lineage>
</organism>
<feature type="compositionally biased region" description="Polar residues" evidence="1">
    <location>
        <begin position="41"/>
        <end position="52"/>
    </location>
</feature>
<dbReference type="Gene3D" id="3.10.20.320">
    <property type="entry name" value="Putative peptidoglycan bound protein (lpxtg motif)"/>
    <property type="match status" value="1"/>
</dbReference>
<dbReference type="Proteomes" id="UP000719917">
    <property type="component" value="Unassembled WGS sequence"/>
</dbReference>
<evidence type="ECO:0000256" key="1">
    <source>
        <dbReference type="SAM" id="MobiDB-lite"/>
    </source>
</evidence>
<feature type="region of interest" description="Disordered" evidence="1">
    <location>
        <begin position="41"/>
        <end position="60"/>
    </location>
</feature>
<comment type="caution">
    <text evidence="4">The sequence shown here is derived from an EMBL/GenBank/DDBJ whole genome shotgun (WGS) entry which is preliminary data.</text>
</comment>
<feature type="signal peptide" evidence="2">
    <location>
        <begin position="1"/>
        <end position="32"/>
    </location>
</feature>
<feature type="domain" description="Mub B2-like" evidence="3">
    <location>
        <begin position="449"/>
        <end position="538"/>
    </location>
</feature>
<dbReference type="EMBL" id="JAAAMQ010000002">
    <property type="protein sequence ID" value="NBA10962.1"/>
    <property type="molecule type" value="Genomic_DNA"/>
</dbReference>
<feature type="chain" id="PRO_5042617029" description="Mub B2-like domain-containing protein" evidence="2">
    <location>
        <begin position="33"/>
        <end position="678"/>
    </location>
</feature>
<evidence type="ECO:0000313" key="5">
    <source>
        <dbReference type="Proteomes" id="UP000719917"/>
    </source>
</evidence>
<gene>
    <name evidence="4" type="ORF">GTU77_01840</name>
</gene>
<accession>A0AAJ2YWX4</accession>
<evidence type="ECO:0000313" key="4">
    <source>
        <dbReference type="EMBL" id="NBA10962.1"/>
    </source>
</evidence>
<sequence>MRVIKTNNLIKPLIVLIGVAATLSMSVEMAFADDKTLQPGSHITADNTTPDASQFDGGHSITNTAKGTNFGINPFPKPYYSAKDKRWTFINAESSISGAGSAAFERPLSLKSNFDIETTAKMTSDGEKNWWGMTTTWPNEKFSTGFVGLVLSTAKASEFSQSQKIGDYKMGDMWGMGSRAGYALENVAWQLALGTQARADNRGTQDILRQSVSGATNPLGDVRRENGAVNSTYTAHYDAQLRRLSVTTDKGLSKTVAIPNDINRLYVGQIATINGNAFGDRVSVTLSEISGTYDTTTTTVHFVDKDGNQLADDAQIDSIIGAKISVSGNGEENWVAPSIPHATLAGTAADRTITTTEDTSKNVITVRYDAVSGKLPVQLVDDTDPNNKLADATMPVVIGQDFNYAITDLKNLVLANTHIVHLENNVGTVTADDQNNVTNQPVIIHVAHDTSDEQVTYNRTVHYQGLPAAQLPKDNVQSIQLTRTTDKYTGQVKLETPAAWQDVKTPEVKGYTPDMTTVHWDSIDQNAAETLDKTVTYKGVFKVFAPDEIDFGTITVGDKYYQGNATKHAKSVHGSLYVAHTDATMANRNWRLTAKLDQDFMVGKPTLELAGGQFTINSDGETEIANQSNESTDGITETTINDANPGMVGLRFEKPAQQAQAGKDYHGTITWTLGTVPE</sequence>
<keyword evidence="2" id="KW-0732">Signal</keyword>
<dbReference type="AlphaFoldDB" id="A0AAJ2YWX4"/>
<dbReference type="RefSeq" id="WP_161690331.1">
    <property type="nucleotide sequence ID" value="NZ_JAAAMQ010000002.1"/>
</dbReference>
<dbReference type="Gene3D" id="2.60.40.4300">
    <property type="match status" value="1"/>
</dbReference>
<protein>
    <recommendedName>
        <fullName evidence="3">Mub B2-like domain-containing protein</fullName>
    </recommendedName>
</protein>